<accession>A0A2P2MQB7</accession>
<feature type="domain" description="C3H1-type" evidence="5">
    <location>
        <begin position="6"/>
        <end position="32"/>
    </location>
</feature>
<evidence type="ECO:0000256" key="4">
    <source>
        <dbReference type="PROSITE-ProRule" id="PRU00723"/>
    </source>
</evidence>
<dbReference type="InterPro" id="IPR045868">
    <property type="entry name" value="Znf_C3H13/40"/>
</dbReference>
<proteinExistence type="predicted"/>
<protein>
    <recommendedName>
        <fullName evidence="5">C3H1-type domain-containing protein</fullName>
    </recommendedName>
</protein>
<dbReference type="GO" id="GO:0008270">
    <property type="term" value="F:zinc ion binding"/>
    <property type="evidence" value="ECO:0007669"/>
    <property type="project" value="UniProtKB-KW"/>
</dbReference>
<dbReference type="PANTHER" id="PTHR38160">
    <property type="entry name" value="ZINC FINGER CCCH DOMAIN-CONTAINING PROTEIN 40"/>
    <property type="match status" value="1"/>
</dbReference>
<evidence type="ECO:0000256" key="3">
    <source>
        <dbReference type="ARBA" id="ARBA00022833"/>
    </source>
</evidence>
<sequence>MVERKLFKTKLCVLFRRGRCHRQNCSFAHGNAELRQFSGSFNGKIRSRRFLLFRCSCCVLHTRTHARTHARAHARIKIICC</sequence>
<dbReference type="Gene3D" id="4.10.1000.10">
    <property type="entry name" value="Zinc finger, CCCH-type"/>
    <property type="match status" value="1"/>
</dbReference>
<evidence type="ECO:0000259" key="5">
    <source>
        <dbReference type="PROSITE" id="PS50103"/>
    </source>
</evidence>
<evidence type="ECO:0000256" key="1">
    <source>
        <dbReference type="ARBA" id="ARBA00022723"/>
    </source>
</evidence>
<keyword evidence="3 4" id="KW-0862">Zinc</keyword>
<keyword evidence="2 4" id="KW-0863">Zinc-finger</keyword>
<dbReference type="SUPFAM" id="SSF90229">
    <property type="entry name" value="CCCH zinc finger"/>
    <property type="match status" value="1"/>
</dbReference>
<name>A0A2P2MQB7_RHIMU</name>
<dbReference type="PANTHER" id="PTHR38160:SF1">
    <property type="entry name" value="ZINC FINGER CCCH DOMAIN-CONTAINING PROTEIN 40"/>
    <property type="match status" value="1"/>
</dbReference>
<dbReference type="AlphaFoldDB" id="A0A2P2MQB7"/>
<dbReference type="InterPro" id="IPR000571">
    <property type="entry name" value="Znf_CCCH"/>
</dbReference>
<evidence type="ECO:0000313" key="6">
    <source>
        <dbReference type="EMBL" id="MBX32406.1"/>
    </source>
</evidence>
<keyword evidence="1 4" id="KW-0479">Metal-binding</keyword>
<dbReference type="InterPro" id="IPR036855">
    <property type="entry name" value="Znf_CCCH_sf"/>
</dbReference>
<evidence type="ECO:0000256" key="2">
    <source>
        <dbReference type="ARBA" id="ARBA00022771"/>
    </source>
</evidence>
<dbReference type="EMBL" id="GGEC01051922">
    <property type="protein sequence ID" value="MBX32406.1"/>
    <property type="molecule type" value="Transcribed_RNA"/>
</dbReference>
<dbReference type="PROSITE" id="PS50103">
    <property type="entry name" value="ZF_C3H1"/>
    <property type="match status" value="1"/>
</dbReference>
<reference evidence="6" key="1">
    <citation type="submission" date="2018-02" db="EMBL/GenBank/DDBJ databases">
        <title>Rhizophora mucronata_Transcriptome.</title>
        <authorList>
            <person name="Meera S.P."/>
            <person name="Sreeshan A."/>
            <person name="Augustine A."/>
        </authorList>
    </citation>
    <scope>NUCLEOTIDE SEQUENCE</scope>
    <source>
        <tissue evidence="6">Leaf</tissue>
    </source>
</reference>
<feature type="zinc finger region" description="C3H1-type" evidence="4">
    <location>
        <begin position="6"/>
        <end position="32"/>
    </location>
</feature>
<organism evidence="6">
    <name type="scientific">Rhizophora mucronata</name>
    <name type="common">Asiatic mangrove</name>
    <dbReference type="NCBI Taxonomy" id="61149"/>
    <lineage>
        <taxon>Eukaryota</taxon>
        <taxon>Viridiplantae</taxon>
        <taxon>Streptophyta</taxon>
        <taxon>Embryophyta</taxon>
        <taxon>Tracheophyta</taxon>
        <taxon>Spermatophyta</taxon>
        <taxon>Magnoliopsida</taxon>
        <taxon>eudicotyledons</taxon>
        <taxon>Gunneridae</taxon>
        <taxon>Pentapetalae</taxon>
        <taxon>rosids</taxon>
        <taxon>fabids</taxon>
        <taxon>Malpighiales</taxon>
        <taxon>Rhizophoraceae</taxon>
        <taxon>Rhizophora</taxon>
    </lineage>
</organism>